<keyword evidence="9" id="KW-0460">Magnesium</keyword>
<evidence type="ECO:0000256" key="9">
    <source>
        <dbReference type="ARBA" id="ARBA00022842"/>
    </source>
</evidence>
<dbReference type="SUPFAM" id="SSF56801">
    <property type="entry name" value="Acetyl-CoA synthetase-like"/>
    <property type="match status" value="1"/>
</dbReference>
<evidence type="ECO:0000256" key="2">
    <source>
        <dbReference type="ARBA" id="ARBA00004930"/>
    </source>
</evidence>
<comment type="similarity">
    <text evidence="3">Belongs to the ATP-dependent AMP-binding enzyme family.</text>
</comment>
<dbReference type="CDD" id="cd05904">
    <property type="entry name" value="4CL"/>
    <property type="match status" value="1"/>
</dbReference>
<evidence type="ECO:0000256" key="17">
    <source>
        <dbReference type="SAM" id="SignalP"/>
    </source>
</evidence>
<dbReference type="InterPro" id="IPR025110">
    <property type="entry name" value="AMP-bd_C"/>
</dbReference>
<dbReference type="InterPro" id="IPR042099">
    <property type="entry name" value="ANL_N_sf"/>
</dbReference>
<dbReference type="GO" id="GO:0016020">
    <property type="term" value="C:membrane"/>
    <property type="evidence" value="ECO:0007669"/>
    <property type="project" value="InterPro"/>
</dbReference>
<comment type="caution">
    <text evidence="19">The sequence shown here is derived from an EMBL/GenBank/DDBJ whole genome shotgun (WGS) entry which is preliminary data.</text>
</comment>
<dbReference type="FunFam" id="3.40.50.12780:FF:000003">
    <property type="entry name" value="Long-chain-fatty-acid--CoA ligase FadD"/>
    <property type="match status" value="1"/>
</dbReference>
<evidence type="ECO:0000256" key="3">
    <source>
        <dbReference type="ARBA" id="ARBA00006432"/>
    </source>
</evidence>
<feature type="signal peptide" evidence="17">
    <location>
        <begin position="1"/>
        <end position="23"/>
    </location>
</feature>
<organism evidence="19">
    <name type="scientific">Brassica cretica</name>
    <name type="common">Mustard</name>
    <dbReference type="NCBI Taxonomy" id="69181"/>
    <lineage>
        <taxon>Eukaryota</taxon>
        <taxon>Viridiplantae</taxon>
        <taxon>Streptophyta</taxon>
        <taxon>Embryophyta</taxon>
        <taxon>Tracheophyta</taxon>
        <taxon>Spermatophyta</taxon>
        <taxon>Magnoliopsida</taxon>
        <taxon>eudicotyledons</taxon>
        <taxon>Gunneridae</taxon>
        <taxon>Pentapetalae</taxon>
        <taxon>rosids</taxon>
        <taxon>malvids</taxon>
        <taxon>Brassicales</taxon>
        <taxon>Brassicaceae</taxon>
        <taxon>Brassiceae</taxon>
        <taxon>Brassica</taxon>
    </lineage>
</organism>
<dbReference type="InterPro" id="IPR000873">
    <property type="entry name" value="AMP-dep_synth/lig_dom"/>
</dbReference>
<dbReference type="Gene3D" id="3.30.300.30">
    <property type="match status" value="1"/>
</dbReference>
<feature type="domain" description="ABC transmembrane type-1" evidence="18">
    <location>
        <begin position="132"/>
        <end position="316"/>
    </location>
</feature>
<evidence type="ECO:0000256" key="12">
    <source>
        <dbReference type="ARBA" id="ARBA00023136"/>
    </source>
</evidence>
<evidence type="ECO:0000256" key="6">
    <source>
        <dbReference type="ARBA" id="ARBA00022692"/>
    </source>
</evidence>
<comment type="cofactor">
    <cofactor evidence="1">
        <name>Mg(2+)</name>
        <dbReference type="ChEBI" id="CHEBI:18420"/>
    </cofactor>
</comment>
<dbReference type="AlphaFoldDB" id="A0A8S9GV29"/>
<protein>
    <recommendedName>
        <fullName evidence="4">4-coumarate--CoA ligase</fullName>
        <ecNumber evidence="4">6.2.1.12</ecNumber>
    </recommendedName>
</protein>
<dbReference type="GO" id="GO:0016207">
    <property type="term" value="F:4-coumarate-CoA ligase activity"/>
    <property type="evidence" value="ECO:0007669"/>
    <property type="project" value="UniProtKB-EC"/>
</dbReference>
<evidence type="ECO:0000256" key="14">
    <source>
        <dbReference type="ARBA" id="ARBA00034223"/>
    </source>
</evidence>
<evidence type="ECO:0000313" key="19">
    <source>
        <dbReference type="EMBL" id="KAF2548564.1"/>
    </source>
</evidence>
<comment type="pathway">
    <text evidence="2">Phytoalexin biosynthesis; 3,4',5-trihydroxystilbene biosynthesis; 3,4',5-trihydroxystilbene from trans-4-coumarate: step 1/2.</text>
</comment>
<proteinExistence type="inferred from homology"/>
<evidence type="ECO:0000256" key="16">
    <source>
        <dbReference type="SAM" id="Phobius"/>
    </source>
</evidence>
<keyword evidence="8" id="KW-0067">ATP-binding</keyword>
<evidence type="ECO:0000256" key="11">
    <source>
        <dbReference type="ARBA" id="ARBA00023051"/>
    </source>
</evidence>
<evidence type="ECO:0000256" key="1">
    <source>
        <dbReference type="ARBA" id="ARBA00001946"/>
    </source>
</evidence>
<dbReference type="Pfam" id="PF00664">
    <property type="entry name" value="ABC_membrane"/>
    <property type="match status" value="1"/>
</dbReference>
<dbReference type="Gene3D" id="3.40.50.12780">
    <property type="entry name" value="N-terminal domain of ligase-like"/>
    <property type="match status" value="1"/>
</dbReference>
<feature type="chain" id="PRO_5035801032" description="4-coumarate--CoA ligase" evidence="17">
    <location>
        <begin position="24"/>
        <end position="936"/>
    </location>
</feature>
<keyword evidence="11" id="KW-0587">Phenylpropanoid metabolism</keyword>
<evidence type="ECO:0000256" key="4">
    <source>
        <dbReference type="ARBA" id="ARBA00012959"/>
    </source>
</evidence>
<feature type="transmembrane region" description="Helical" evidence="16">
    <location>
        <begin position="132"/>
        <end position="156"/>
    </location>
</feature>
<dbReference type="EMBL" id="QGKY02001925">
    <property type="protein sequence ID" value="KAF2548564.1"/>
    <property type="molecule type" value="Genomic_DNA"/>
</dbReference>
<dbReference type="Gene3D" id="1.20.1560.10">
    <property type="entry name" value="ABC transporter type 1, transmembrane domain"/>
    <property type="match status" value="1"/>
</dbReference>
<keyword evidence="17" id="KW-0732">Signal</keyword>
<accession>A0A8S9GV29</accession>
<evidence type="ECO:0000256" key="7">
    <source>
        <dbReference type="ARBA" id="ARBA00022741"/>
    </source>
</evidence>
<evidence type="ECO:0000256" key="10">
    <source>
        <dbReference type="ARBA" id="ARBA00022989"/>
    </source>
</evidence>
<comment type="catalytic activity">
    <reaction evidence="14">
        <text>(E)-4-coumaroyl-AMP + CoA = (E)-4-coumaroyl-CoA + AMP + H(+)</text>
        <dbReference type="Rhea" id="RHEA:72423"/>
        <dbReference type="ChEBI" id="CHEBI:15378"/>
        <dbReference type="ChEBI" id="CHEBI:57287"/>
        <dbReference type="ChEBI" id="CHEBI:85008"/>
        <dbReference type="ChEBI" id="CHEBI:192348"/>
        <dbReference type="ChEBI" id="CHEBI:456215"/>
    </reaction>
    <physiologicalReaction direction="left-to-right" evidence="14">
        <dbReference type="Rhea" id="RHEA:72424"/>
    </physiologicalReaction>
</comment>
<dbReference type="FunFam" id="3.30.300.30:FF:000007">
    <property type="entry name" value="4-coumarate--CoA ligase 2"/>
    <property type="match status" value="1"/>
</dbReference>
<dbReference type="PROSITE" id="PS50929">
    <property type="entry name" value="ABC_TM1F"/>
    <property type="match status" value="1"/>
</dbReference>
<comment type="catalytic activity">
    <reaction evidence="13">
        <text>(E)-4-coumarate + ATP + H(+) = (E)-4-coumaroyl-AMP + diphosphate</text>
        <dbReference type="Rhea" id="RHEA:72419"/>
        <dbReference type="ChEBI" id="CHEBI:12876"/>
        <dbReference type="ChEBI" id="CHEBI:15378"/>
        <dbReference type="ChEBI" id="CHEBI:30616"/>
        <dbReference type="ChEBI" id="CHEBI:33019"/>
        <dbReference type="ChEBI" id="CHEBI:192348"/>
    </reaction>
    <physiologicalReaction direction="left-to-right" evidence="13">
        <dbReference type="Rhea" id="RHEA:72420"/>
    </physiologicalReaction>
</comment>
<evidence type="ECO:0000256" key="15">
    <source>
        <dbReference type="ARBA" id="ARBA00034252"/>
    </source>
</evidence>
<keyword evidence="7" id="KW-0547">Nucleotide-binding</keyword>
<evidence type="ECO:0000256" key="8">
    <source>
        <dbReference type="ARBA" id="ARBA00022840"/>
    </source>
</evidence>
<dbReference type="Pfam" id="PF13193">
    <property type="entry name" value="AMP-binding_C"/>
    <property type="match status" value="1"/>
</dbReference>
<keyword evidence="12 16" id="KW-0472">Membrane</keyword>
<dbReference type="Pfam" id="PF00501">
    <property type="entry name" value="AMP-binding"/>
    <property type="match status" value="1"/>
</dbReference>
<sequence length="936" mass="103303">MFDIITWLISLLLLLCSWMNLRSSPEAQDYSTAGLSDPLLAENSKKNSARLATAGFFSFLSFSWMNSLLSLGFKKPLTPDDIPSVVPEDEAELAYTKFSKAWDDGLLSEPEGAKERNLVFRAVAKVYFKENILTAVCALFRTIAVVSLPLMLYVFVDYANSDHRDLRTGFFNLACLVMLKLVESLSMRHWYFAARRSGMRIRSALMVAAYKKQLKLSSLGRKRHSSGEIVNYIAVDAYRMGEFLWWFHSGWSLTLQLLLSTAVLFGVVGIGAVPGLILLLLCGLLNLPFAKMLQNCQTQFMIAQDKRLRSTSEILNIDDERGSSLSMIHEDISYNDLIGVVLEDFGIDVSPSKLNSINLSYVSPSKLKFGSKALPPVFIRNDRQVASYRNKLQENGGLHLCVTIKLPDIYIPNHLPLHDYIFQNISEYAAKPCLINGPTGDVYTYADVHATSRKLSAGLRKLGVGQHDVVMILLPNSPEFAFTFLAASFLGAVTTAANPFFTPAEISKQAKASAAKLIVTQSRYIDKVRDLGLLIICTDSSSLIPEGCLSFSELTHSGEEDHDPRVNSVEISPEDVVALHYSSGTTGLPKGVMLSHKGLVTSVAQQVDGENPNLYFDREDVILCVLPKFHIYALNSIMLCSLRVGATILIMPKFEITLLLEQIQRCKVTVAMVVPPIVLAMETEKYDLSSVRMIKSGAAPLGKELEDTISAKFPNARLGQGYGMTEAGPVLAMSLGFAKEPFPVKSGACGTVVRNAELKIADPDTGSSLPRNSPGEICIRGHQIMKGYLNDPVATAATIDKEGWLHTGDIGFVDDDNELFIVDRLKELIKYKGFQVAPAELESLLISHSDINDVAVVAMKEDDAGEVPVAFVVRSKESNLSEDEIKQFVSKQVVFYKRINKVFFTDSVPKAPSWKILGVIGSCCRCCPQTYLFLQH</sequence>
<dbReference type="InterPro" id="IPR020845">
    <property type="entry name" value="AMP-binding_CS"/>
</dbReference>
<dbReference type="GO" id="GO:0140359">
    <property type="term" value="F:ABC-type transporter activity"/>
    <property type="evidence" value="ECO:0007669"/>
    <property type="project" value="InterPro"/>
</dbReference>
<dbReference type="InterPro" id="IPR045851">
    <property type="entry name" value="AMP-bd_C_sf"/>
</dbReference>
<feature type="transmembrane region" description="Helical" evidence="16">
    <location>
        <begin position="259"/>
        <end position="285"/>
    </location>
</feature>
<comment type="catalytic activity">
    <reaction evidence="15">
        <text>(E)-4-coumarate + ATP + CoA = (E)-4-coumaroyl-CoA + AMP + diphosphate</text>
        <dbReference type="Rhea" id="RHEA:19641"/>
        <dbReference type="ChEBI" id="CHEBI:12876"/>
        <dbReference type="ChEBI" id="CHEBI:30616"/>
        <dbReference type="ChEBI" id="CHEBI:33019"/>
        <dbReference type="ChEBI" id="CHEBI:57287"/>
        <dbReference type="ChEBI" id="CHEBI:85008"/>
        <dbReference type="ChEBI" id="CHEBI:456215"/>
        <dbReference type="EC" id="6.2.1.12"/>
    </reaction>
    <physiologicalReaction direction="left-to-right" evidence="15">
        <dbReference type="Rhea" id="RHEA:19642"/>
    </physiologicalReaction>
</comment>
<dbReference type="PANTHER" id="PTHR24096">
    <property type="entry name" value="LONG-CHAIN-FATTY-ACID--COA LIGASE"/>
    <property type="match status" value="1"/>
</dbReference>
<evidence type="ECO:0000256" key="5">
    <source>
        <dbReference type="ARBA" id="ARBA00022598"/>
    </source>
</evidence>
<reference evidence="19" key="1">
    <citation type="submission" date="2019-12" db="EMBL/GenBank/DDBJ databases">
        <title>Genome sequencing and annotation of Brassica cretica.</title>
        <authorList>
            <person name="Studholme D.J."/>
            <person name="Sarris P.F."/>
        </authorList>
    </citation>
    <scope>NUCLEOTIDE SEQUENCE</scope>
    <source>
        <strain evidence="19">PFS-102/07</strain>
        <tissue evidence="19">Leaf</tissue>
    </source>
</reference>
<dbReference type="InterPro" id="IPR011527">
    <property type="entry name" value="ABC1_TM_dom"/>
</dbReference>
<gene>
    <name evidence="19" type="ORF">F2Q70_00022752</name>
</gene>
<keyword evidence="10 16" id="KW-1133">Transmembrane helix</keyword>
<dbReference type="EC" id="6.2.1.12" evidence="4"/>
<name>A0A8S9GV29_BRACR</name>
<dbReference type="GO" id="GO:0005524">
    <property type="term" value="F:ATP binding"/>
    <property type="evidence" value="ECO:0007669"/>
    <property type="project" value="UniProtKB-KW"/>
</dbReference>
<keyword evidence="6 16" id="KW-0812">Transmembrane</keyword>
<dbReference type="GO" id="GO:0009698">
    <property type="term" value="P:phenylpropanoid metabolic process"/>
    <property type="evidence" value="ECO:0007669"/>
    <property type="project" value="UniProtKB-KW"/>
</dbReference>
<feature type="transmembrane region" description="Helical" evidence="16">
    <location>
        <begin position="168"/>
        <end position="191"/>
    </location>
</feature>
<keyword evidence="5" id="KW-0436">Ligase</keyword>
<dbReference type="PANTHER" id="PTHR24096:SF406">
    <property type="entry name" value="4-COUMARATE--COA LIGASE 2"/>
    <property type="match status" value="1"/>
</dbReference>
<dbReference type="SUPFAM" id="SSF90123">
    <property type="entry name" value="ABC transporter transmembrane region"/>
    <property type="match status" value="1"/>
</dbReference>
<dbReference type="InterPro" id="IPR036640">
    <property type="entry name" value="ABC1_TM_sf"/>
</dbReference>
<evidence type="ECO:0000256" key="13">
    <source>
        <dbReference type="ARBA" id="ARBA00034219"/>
    </source>
</evidence>
<evidence type="ECO:0000259" key="18">
    <source>
        <dbReference type="PROSITE" id="PS50929"/>
    </source>
</evidence>
<dbReference type="PROSITE" id="PS00455">
    <property type="entry name" value="AMP_BINDING"/>
    <property type="match status" value="1"/>
</dbReference>